<feature type="transmembrane region" description="Helical" evidence="10">
    <location>
        <begin position="131"/>
        <end position="154"/>
    </location>
</feature>
<feature type="transmembrane region" description="Helical" evidence="10">
    <location>
        <begin position="513"/>
        <end position="546"/>
    </location>
</feature>
<evidence type="ECO:0000256" key="11">
    <source>
        <dbReference type="SAM" id="SignalP"/>
    </source>
</evidence>
<reference evidence="13 14" key="1">
    <citation type="submission" date="2023-10" db="EMBL/GenBank/DDBJ databases">
        <authorList>
            <person name="Maclean D."/>
            <person name="Macfadyen A."/>
        </authorList>
    </citation>
    <scope>NUCLEOTIDE SEQUENCE [LARGE SCALE GENOMIC DNA]</scope>
</reference>
<dbReference type="GO" id="GO:0006814">
    <property type="term" value="P:sodium ion transport"/>
    <property type="evidence" value="ECO:0007669"/>
    <property type="project" value="UniProtKB-KW"/>
</dbReference>
<evidence type="ECO:0000313" key="14">
    <source>
        <dbReference type="Proteomes" id="UP001314263"/>
    </source>
</evidence>
<sequence length="686" mass="72817">MRQRILVLVLLVCLVGLCYGSPTAPNVTDIESARQLQKAESADCGAVKHLARAEDKCGFVIEHCAGGSIISYVKLYFCNVKPAGSVAVFFYQVAVVLWLFLLFRVLSSTAENFFSPILTQLSQEMGLPPRFAGVTFLALGNGAPDISASIAAISSGNYELALGALLGGGLFVGAIVAGAIMLVNGGAKARGALLRDVAALGLAVCTITAFLSAGAMSYARGGVLLAEYVAFVLIVLGADLWHILTRKESDDKAQQEGEPLLEEQGVDDDKVLVVPPPADLYQPAAHAEQPHHDDHSQVTDSSIELAERQLSARSADLHAPHEVAQGPLSRRGSTQGQVQHHEVKQWLHHGRNEHMSAKAYRAHALAELASSATFNYRGHAAQQRQASMEADAIEAADEEDSHRACSGYQPPSLGEHGDIERQSAELAEHGQHGLQAAGTQAGSAEPAMRQAEPEDVRLGHFQGTAWMRVRAVLSQGLFYLDAAAEVLEWPLTMLRKATIPLLERECYSRPWFLAALVFALPAVMLYLQLSLFAMAMGLCAGVLLAGLAAWGTCKGNNEPPEWGCGLQFPVGAAAVAAGGFVVAALWIDTIATELVSIIEYLGLLSGINHTVLGLTVLAWGNSIGDFSTNMAMTRKGLANMALTACYAGPVFNLLVGVSVGFIRRLAKTGARSIPVIAGANVTQSDS</sequence>
<proteinExistence type="inferred from homology"/>
<keyword evidence="5" id="KW-0915">Sodium</keyword>
<dbReference type="Gene3D" id="1.20.1420.30">
    <property type="entry name" value="NCX, central ion-binding region"/>
    <property type="match status" value="2"/>
</dbReference>
<protein>
    <recommendedName>
        <fullName evidence="12">Sodium/calcium exchanger membrane region domain-containing protein</fullName>
    </recommendedName>
</protein>
<name>A0AAV1I4J9_9CHLO</name>
<dbReference type="Proteomes" id="UP001314263">
    <property type="component" value="Unassembled WGS sequence"/>
</dbReference>
<evidence type="ECO:0000256" key="5">
    <source>
        <dbReference type="ARBA" id="ARBA00023053"/>
    </source>
</evidence>
<evidence type="ECO:0000256" key="3">
    <source>
        <dbReference type="ARBA" id="ARBA00022692"/>
    </source>
</evidence>
<feature type="signal peptide" evidence="11">
    <location>
        <begin position="1"/>
        <end position="20"/>
    </location>
</feature>
<organism evidence="13 14">
    <name type="scientific">Coccomyxa viridis</name>
    <dbReference type="NCBI Taxonomy" id="1274662"/>
    <lineage>
        <taxon>Eukaryota</taxon>
        <taxon>Viridiplantae</taxon>
        <taxon>Chlorophyta</taxon>
        <taxon>core chlorophytes</taxon>
        <taxon>Trebouxiophyceae</taxon>
        <taxon>Trebouxiophyceae incertae sedis</taxon>
        <taxon>Coccomyxaceae</taxon>
        <taxon>Coccomyxa</taxon>
    </lineage>
</organism>
<dbReference type="AlphaFoldDB" id="A0AAV1I4J9"/>
<evidence type="ECO:0000256" key="6">
    <source>
        <dbReference type="ARBA" id="ARBA00023136"/>
    </source>
</evidence>
<feature type="transmembrane region" description="Helical" evidence="10">
    <location>
        <begin position="640"/>
        <end position="662"/>
    </location>
</feature>
<evidence type="ECO:0000256" key="9">
    <source>
        <dbReference type="SAM" id="MobiDB-lite"/>
    </source>
</evidence>
<feature type="compositionally biased region" description="Basic and acidic residues" evidence="9">
    <location>
        <begin position="415"/>
        <end position="431"/>
    </location>
</feature>
<keyword evidence="2" id="KW-0813">Transport</keyword>
<dbReference type="GO" id="GO:0008324">
    <property type="term" value="F:monoatomic cation transmembrane transporter activity"/>
    <property type="evidence" value="ECO:0007669"/>
    <property type="project" value="TreeGrafter"/>
</dbReference>
<dbReference type="InterPro" id="IPR044880">
    <property type="entry name" value="NCX_ion-bd_dom_sf"/>
</dbReference>
<feature type="transmembrane region" description="Helical" evidence="10">
    <location>
        <begin position="89"/>
        <end position="110"/>
    </location>
</feature>
<keyword evidence="7" id="KW-0739">Sodium transport</keyword>
<keyword evidence="4 10" id="KW-1133">Transmembrane helix</keyword>
<dbReference type="InterPro" id="IPR051359">
    <property type="entry name" value="CaCA_antiporter"/>
</dbReference>
<keyword evidence="6 10" id="KW-0472">Membrane</keyword>
<evidence type="ECO:0000259" key="12">
    <source>
        <dbReference type="Pfam" id="PF01699"/>
    </source>
</evidence>
<dbReference type="GO" id="GO:0016020">
    <property type="term" value="C:membrane"/>
    <property type="evidence" value="ECO:0007669"/>
    <property type="project" value="UniProtKB-SubCell"/>
</dbReference>
<feature type="transmembrane region" description="Helical" evidence="10">
    <location>
        <begin position="160"/>
        <end position="185"/>
    </location>
</feature>
<dbReference type="EMBL" id="CAUYUE010000006">
    <property type="protein sequence ID" value="CAK0780220.1"/>
    <property type="molecule type" value="Genomic_DNA"/>
</dbReference>
<evidence type="ECO:0000256" key="8">
    <source>
        <dbReference type="ARBA" id="ARBA00038187"/>
    </source>
</evidence>
<keyword evidence="14" id="KW-1185">Reference proteome</keyword>
<feature type="domain" description="Sodium/calcium exchanger membrane region" evidence="12">
    <location>
        <begin position="576"/>
        <end position="664"/>
    </location>
</feature>
<dbReference type="PANTHER" id="PTHR12266:SF0">
    <property type="entry name" value="MITOCHONDRIAL SODIUM_CALCIUM EXCHANGER PROTEIN"/>
    <property type="match status" value="1"/>
</dbReference>
<evidence type="ECO:0000256" key="2">
    <source>
        <dbReference type="ARBA" id="ARBA00022448"/>
    </source>
</evidence>
<comment type="caution">
    <text evidence="13">The sequence shown here is derived from an EMBL/GenBank/DDBJ whole genome shotgun (WGS) entry which is preliminary data.</text>
</comment>
<keyword evidence="11" id="KW-0732">Signal</keyword>
<evidence type="ECO:0000256" key="7">
    <source>
        <dbReference type="ARBA" id="ARBA00023201"/>
    </source>
</evidence>
<gene>
    <name evidence="13" type="ORF">CVIRNUC_004974</name>
</gene>
<evidence type="ECO:0000256" key="1">
    <source>
        <dbReference type="ARBA" id="ARBA00004141"/>
    </source>
</evidence>
<feature type="transmembrane region" description="Helical" evidence="10">
    <location>
        <begin position="225"/>
        <end position="244"/>
    </location>
</feature>
<feature type="region of interest" description="Disordered" evidence="9">
    <location>
        <begin position="385"/>
        <end position="451"/>
    </location>
</feature>
<keyword evidence="7" id="KW-0406">Ion transport</keyword>
<evidence type="ECO:0000313" key="13">
    <source>
        <dbReference type="EMBL" id="CAK0780220.1"/>
    </source>
</evidence>
<feature type="transmembrane region" description="Helical" evidence="10">
    <location>
        <begin position="197"/>
        <end position="219"/>
    </location>
</feature>
<comment type="similarity">
    <text evidence="8">Belongs to the Ca(2+):cation antiporter (CaCA) (TC 2.A.19) family. Cation/calcium exchanger (CCX) subfamily.</text>
</comment>
<keyword evidence="3 10" id="KW-0812">Transmembrane</keyword>
<dbReference type="InterPro" id="IPR004837">
    <property type="entry name" value="NaCa_Exmemb"/>
</dbReference>
<evidence type="ECO:0000256" key="10">
    <source>
        <dbReference type="SAM" id="Phobius"/>
    </source>
</evidence>
<accession>A0AAV1I4J9</accession>
<dbReference type="PANTHER" id="PTHR12266">
    <property type="entry name" value="NA+/CA2+ K+ INDEPENDENT EXCHANGER"/>
    <property type="match status" value="1"/>
</dbReference>
<evidence type="ECO:0000256" key="4">
    <source>
        <dbReference type="ARBA" id="ARBA00022989"/>
    </source>
</evidence>
<feature type="transmembrane region" description="Helical" evidence="10">
    <location>
        <begin position="600"/>
        <end position="620"/>
    </location>
</feature>
<comment type="subcellular location">
    <subcellularLocation>
        <location evidence="1">Membrane</location>
        <topology evidence="1">Multi-pass membrane protein</topology>
    </subcellularLocation>
</comment>
<dbReference type="Pfam" id="PF01699">
    <property type="entry name" value="Na_Ca_ex"/>
    <property type="match status" value="2"/>
</dbReference>
<feature type="transmembrane region" description="Helical" evidence="10">
    <location>
        <begin position="566"/>
        <end position="588"/>
    </location>
</feature>
<feature type="chain" id="PRO_5043595058" description="Sodium/calcium exchanger membrane region domain-containing protein" evidence="11">
    <location>
        <begin position="21"/>
        <end position="686"/>
    </location>
</feature>
<feature type="domain" description="Sodium/calcium exchanger membrane region" evidence="12">
    <location>
        <begin position="96"/>
        <end position="236"/>
    </location>
</feature>